<dbReference type="InterPro" id="IPR009915">
    <property type="entry name" value="NnrU_dom"/>
</dbReference>
<keyword evidence="3 5" id="KW-1133">Transmembrane helix</keyword>
<feature type="domain" description="NnrU" evidence="6">
    <location>
        <begin position="8"/>
        <end position="218"/>
    </location>
</feature>
<comment type="subcellular location">
    <subcellularLocation>
        <location evidence="1">Membrane</location>
        <topology evidence="1">Multi-pass membrane protein</topology>
    </subcellularLocation>
</comment>
<feature type="transmembrane region" description="Helical" evidence="5">
    <location>
        <begin position="33"/>
        <end position="58"/>
    </location>
</feature>
<evidence type="ECO:0000256" key="4">
    <source>
        <dbReference type="ARBA" id="ARBA00023136"/>
    </source>
</evidence>
<comment type="caution">
    <text evidence="7">The sequence shown here is derived from an EMBL/GenBank/DDBJ whole genome shotgun (WGS) entry which is preliminary data.</text>
</comment>
<proteinExistence type="predicted"/>
<accession>A0A0G9MUL9</accession>
<protein>
    <submittedName>
        <fullName evidence="7">MFS transporter</fullName>
    </submittedName>
</protein>
<dbReference type="STRING" id="1581420.AAW00_08305"/>
<keyword evidence="8" id="KW-1185">Reference proteome</keyword>
<dbReference type="OrthoDB" id="7828645at2"/>
<reference evidence="7 8" key="1">
    <citation type="submission" date="2015-04" db="EMBL/GenBank/DDBJ databases">
        <title>The draft genome sequence of Erythrobacter luteus KA37.</title>
        <authorList>
            <person name="Zhuang L."/>
            <person name="Liu Y."/>
            <person name="Shao Z."/>
        </authorList>
    </citation>
    <scope>NUCLEOTIDE SEQUENCE [LARGE SCALE GENOMIC DNA]</scope>
    <source>
        <strain evidence="7 8">KA37</strain>
    </source>
</reference>
<feature type="transmembrane region" description="Helical" evidence="5">
    <location>
        <begin position="70"/>
        <end position="93"/>
    </location>
</feature>
<dbReference type="GO" id="GO:0016020">
    <property type="term" value="C:membrane"/>
    <property type="evidence" value="ECO:0007669"/>
    <property type="project" value="UniProtKB-SubCell"/>
</dbReference>
<evidence type="ECO:0000259" key="6">
    <source>
        <dbReference type="Pfam" id="PF07298"/>
    </source>
</evidence>
<feature type="transmembrane region" description="Helical" evidence="5">
    <location>
        <begin position="127"/>
        <end position="156"/>
    </location>
</feature>
<dbReference type="RefSeq" id="WP_047003902.1">
    <property type="nucleotide sequence ID" value="NZ_LBHB01000002.1"/>
</dbReference>
<dbReference type="EMBL" id="LBHB01000002">
    <property type="protein sequence ID" value="KLE34254.1"/>
    <property type="molecule type" value="Genomic_DNA"/>
</dbReference>
<dbReference type="AlphaFoldDB" id="A0A0G9MUL9"/>
<evidence type="ECO:0000256" key="5">
    <source>
        <dbReference type="SAM" id="Phobius"/>
    </source>
</evidence>
<evidence type="ECO:0000313" key="8">
    <source>
        <dbReference type="Proteomes" id="UP000053464"/>
    </source>
</evidence>
<keyword evidence="4 5" id="KW-0472">Membrane</keyword>
<dbReference type="Proteomes" id="UP000053464">
    <property type="component" value="Unassembled WGS sequence"/>
</dbReference>
<dbReference type="Gene3D" id="1.20.120.1630">
    <property type="match status" value="1"/>
</dbReference>
<dbReference type="Pfam" id="PF07298">
    <property type="entry name" value="NnrU"/>
    <property type="match status" value="1"/>
</dbReference>
<dbReference type="PATRIC" id="fig|1581420.6.peg.1705"/>
<sequence length="226" mass="24309">MVPALTSLIAASLAFVGTHFALSHPLRAPLVRVLGATGFMLVYSLVAFACLGWMAWAFRAVPPQFLGGSGVAGWIVASLLTLLASVLLIGSFARNPALPAPGAERLAATREPTGAFAVTRHPMMWSFAFWALAHIALWWSWRTNVVAIAVITLALLGAHLQDRKKAALMGEAWVTWEARTSYWPRVTALPRAGLLPWLLGTALWLAATYGHVHAAGVPAGLWRWVG</sequence>
<evidence type="ECO:0000256" key="1">
    <source>
        <dbReference type="ARBA" id="ARBA00004141"/>
    </source>
</evidence>
<evidence type="ECO:0000256" key="3">
    <source>
        <dbReference type="ARBA" id="ARBA00022989"/>
    </source>
</evidence>
<evidence type="ECO:0000256" key="2">
    <source>
        <dbReference type="ARBA" id="ARBA00022692"/>
    </source>
</evidence>
<organism evidence="7 8">
    <name type="scientific">Aurantiacibacter luteus</name>
    <dbReference type="NCBI Taxonomy" id="1581420"/>
    <lineage>
        <taxon>Bacteria</taxon>
        <taxon>Pseudomonadati</taxon>
        <taxon>Pseudomonadota</taxon>
        <taxon>Alphaproteobacteria</taxon>
        <taxon>Sphingomonadales</taxon>
        <taxon>Erythrobacteraceae</taxon>
        <taxon>Aurantiacibacter</taxon>
    </lineage>
</organism>
<gene>
    <name evidence="7" type="ORF">AAW00_08305</name>
</gene>
<keyword evidence="2 5" id="KW-0812">Transmembrane</keyword>
<name>A0A0G9MUL9_9SPHN</name>
<evidence type="ECO:0000313" key="7">
    <source>
        <dbReference type="EMBL" id="KLE34254.1"/>
    </source>
</evidence>